<keyword evidence="3" id="KW-0812">Transmembrane</keyword>
<dbReference type="Pfam" id="PF13365">
    <property type="entry name" value="Trypsin_2"/>
    <property type="match status" value="1"/>
</dbReference>
<proteinExistence type="predicted"/>
<dbReference type="GO" id="GO:0004252">
    <property type="term" value="F:serine-type endopeptidase activity"/>
    <property type="evidence" value="ECO:0007669"/>
    <property type="project" value="InterPro"/>
</dbReference>
<keyword evidence="1" id="KW-0645">Protease</keyword>
<dbReference type="KEGG" id="ttm:Tthe_0927"/>
<dbReference type="RefSeq" id="WP_013297432.1">
    <property type="nucleotide sequence ID" value="NC_014410.1"/>
</dbReference>
<dbReference type="HOGENOM" id="CLU_060099_0_0_9"/>
<dbReference type="eggNOG" id="COG0265">
    <property type="taxonomic scope" value="Bacteria"/>
</dbReference>
<evidence type="ECO:0000313" key="4">
    <source>
        <dbReference type="EMBL" id="ADL68463.1"/>
    </source>
</evidence>
<dbReference type="OrthoDB" id="189537at2"/>
<sequence length="390" mass="42660">MGETKKDSKNSLIINLLITILIIEIGLVAFYYINKEFHQQVITGNSKLSQYNAIKSSQTKDSKQPNIKAIISDNQEKVMYIEVNDGGDMVSGSGFLYDTNGDIITNAHVVSGASTAKVKTYDGKEYNGTVIGKGEDIDVALINVPELAGKTPVKISSRKGEVGDPVIAMGSPLGLQNTVTTGIISGVDRDFTIAPYVYKGVYQISAPISPGSSGGPLLDQNTGEVLGVNSAGTIEGVIGFSIPINQVLPLVENWAKNPSKPQTNEYAVDSTEQLNNGQSIKEEAEALVQYFYQCINSHDYVTAYSLLGSDWQSGTTYQDFRNGYLRTEYVNIQNIISNYKDNNHVEVTITIEAQEFTDQDTVVTSLYMCTYDIGYENDQLKILSGKFRKI</sequence>
<dbReference type="Proteomes" id="UP000001626">
    <property type="component" value="Chromosome"/>
</dbReference>
<dbReference type="Gene3D" id="2.40.10.120">
    <property type="match status" value="1"/>
</dbReference>
<dbReference type="PANTHER" id="PTHR43343">
    <property type="entry name" value="PEPTIDASE S12"/>
    <property type="match status" value="1"/>
</dbReference>
<keyword evidence="3" id="KW-1133">Transmembrane helix</keyword>
<gene>
    <name evidence="4" type="ordered locus">Tthe_0927</name>
</gene>
<accession>D9TMH5</accession>
<dbReference type="EMBL" id="CP002171">
    <property type="protein sequence ID" value="ADL68463.1"/>
    <property type="molecule type" value="Genomic_DNA"/>
</dbReference>
<feature type="transmembrane region" description="Helical" evidence="3">
    <location>
        <begin position="12"/>
        <end position="33"/>
    </location>
</feature>
<dbReference type="SUPFAM" id="SSF50494">
    <property type="entry name" value="Trypsin-like serine proteases"/>
    <property type="match status" value="1"/>
</dbReference>
<keyword evidence="5" id="KW-1185">Reference proteome</keyword>
<protein>
    <submittedName>
        <fullName evidence="4">Peptidase S1 and S6 chymotrypsin/Hap</fullName>
    </submittedName>
</protein>
<dbReference type="PANTHER" id="PTHR43343:SF3">
    <property type="entry name" value="PROTEASE DO-LIKE 8, CHLOROPLASTIC"/>
    <property type="match status" value="1"/>
</dbReference>
<evidence type="ECO:0000256" key="3">
    <source>
        <dbReference type="SAM" id="Phobius"/>
    </source>
</evidence>
<keyword evidence="3" id="KW-0472">Membrane</keyword>
<dbReference type="InterPro" id="IPR009003">
    <property type="entry name" value="Peptidase_S1_PA"/>
</dbReference>
<dbReference type="GeneID" id="93863791"/>
<keyword evidence="2" id="KW-0378">Hydrolase</keyword>
<reference evidence="4 5" key="1">
    <citation type="submission" date="2010-08" db="EMBL/GenBank/DDBJ databases">
        <title>Complete sequence of Thermoanaerobacterium thermosaccharolyticum DSM 571.</title>
        <authorList>
            <consortium name="US DOE Joint Genome Institute"/>
            <person name="Lucas S."/>
            <person name="Copeland A."/>
            <person name="Lapidus A."/>
            <person name="Cheng J.-F."/>
            <person name="Bruce D."/>
            <person name="Goodwin L."/>
            <person name="Pitluck S."/>
            <person name="Teshima H."/>
            <person name="Detter J.C."/>
            <person name="Han C."/>
            <person name="Tapia R."/>
            <person name="Land M."/>
            <person name="Hauser L."/>
            <person name="Chang Y.-J."/>
            <person name="Jeffries C."/>
            <person name="Kyrpides N."/>
            <person name="Ivanova N."/>
            <person name="Mikhailova N."/>
            <person name="Hemme C.L."/>
            <person name="Woyke T."/>
        </authorList>
    </citation>
    <scope>NUCLEOTIDE SEQUENCE [LARGE SCALE GENOMIC DNA]</scope>
    <source>
        <strain evidence="5">ATCC 7956 / DSM 571 / NCIMB 9385 / NCA 3814 / NCTC 13789 / WDCM 00135 / 2032</strain>
    </source>
</reference>
<evidence type="ECO:0000256" key="1">
    <source>
        <dbReference type="ARBA" id="ARBA00022670"/>
    </source>
</evidence>
<dbReference type="InterPro" id="IPR051201">
    <property type="entry name" value="Chloro_Bact_Ser_Proteases"/>
</dbReference>
<dbReference type="PRINTS" id="PR00834">
    <property type="entry name" value="PROTEASES2C"/>
</dbReference>
<organism evidence="4 5">
    <name type="scientific">Thermoanaerobacterium thermosaccharolyticum (strain ATCC 7956 / DSM 571 / NCIMB 9385 / NCA 3814 / NCTC 13789 / WDCM 00135 / 2032)</name>
    <name type="common">Clostridium thermosaccharolyticum</name>
    <dbReference type="NCBI Taxonomy" id="580327"/>
    <lineage>
        <taxon>Bacteria</taxon>
        <taxon>Bacillati</taxon>
        <taxon>Bacillota</taxon>
        <taxon>Clostridia</taxon>
        <taxon>Thermoanaerobacterales</taxon>
        <taxon>Thermoanaerobacteraceae</taxon>
        <taxon>Thermoanaerobacterium</taxon>
    </lineage>
</organism>
<evidence type="ECO:0000313" key="5">
    <source>
        <dbReference type="Proteomes" id="UP000001626"/>
    </source>
</evidence>
<name>D9TMH5_THETC</name>
<dbReference type="GO" id="GO:0006508">
    <property type="term" value="P:proteolysis"/>
    <property type="evidence" value="ECO:0007669"/>
    <property type="project" value="UniProtKB-KW"/>
</dbReference>
<dbReference type="InterPro" id="IPR001940">
    <property type="entry name" value="Peptidase_S1C"/>
</dbReference>
<evidence type="ECO:0000256" key="2">
    <source>
        <dbReference type="ARBA" id="ARBA00022801"/>
    </source>
</evidence>
<dbReference type="AlphaFoldDB" id="D9TMH5"/>
<dbReference type="STRING" id="580327.Tthe_0927"/>